<dbReference type="AlphaFoldDB" id="A0A1G6QI06"/>
<dbReference type="Proteomes" id="UP000199455">
    <property type="component" value="Unassembled WGS sequence"/>
</dbReference>
<gene>
    <name evidence="1" type="ORF">SAMN04488024_103348</name>
</gene>
<keyword evidence="2" id="KW-1185">Reference proteome</keyword>
<name>A0A1G6QI06_9SPHI</name>
<evidence type="ECO:0000313" key="2">
    <source>
        <dbReference type="Proteomes" id="UP000199455"/>
    </source>
</evidence>
<sequence length="507" mass="56460">MTFNKYILLIAICILGGFSACKKDLGNYNYDEINQLSSVNGIASDITAIYGKQFVLKPELKFTQDAGTDESKYSYEWSYIGPNGLGGSKLFTLATTRNLDLKMTIVAGSYSFYYAVTDKNTGVKFRYPFTLKVVNEINEGWMLMCDVSGKARVDMLSLNTSGDFDLVTDLLATTGSDLKLDGKPVMTYTYSTGLLIGPDAISYGVYFGTDKSTQKVDPNTFKWTKTMGLTYEMFGNIPEGFYADVIKQRGGGASYMIGKGDAYYYERVQNIYYSAPINYIAIEQKGFKVAPFIAGNPQVVSNAHAIFYDITNRRFVKHAGTSATCTTLPDPPDAQKLFSFTTGMDLTYMQWVAFNGGEVFSILKDPNSTKRYLARFNSANNAQSYYSEILATDFANAEQYAISPDLGYIFYNVGAKVYEYDMSLKTTKLMLDMGAKKISLLQFYEFKSTTKYKDSNKLMVGSYDAALTEGQNGSLGIYTVPPVNGDLVLYKNYSGFGKVKSITYRER</sequence>
<protein>
    <submittedName>
        <fullName evidence="1">PKD-like family protein</fullName>
    </submittedName>
</protein>
<dbReference type="PROSITE" id="PS51257">
    <property type="entry name" value="PROKAR_LIPOPROTEIN"/>
    <property type="match status" value="1"/>
</dbReference>
<organism evidence="1 2">
    <name type="scientific">Pedobacter soli</name>
    <dbReference type="NCBI Taxonomy" id="390242"/>
    <lineage>
        <taxon>Bacteria</taxon>
        <taxon>Pseudomonadati</taxon>
        <taxon>Bacteroidota</taxon>
        <taxon>Sphingobacteriia</taxon>
        <taxon>Sphingobacteriales</taxon>
        <taxon>Sphingobacteriaceae</taxon>
        <taxon>Pedobacter</taxon>
    </lineage>
</organism>
<accession>A0A1G6QI06</accession>
<dbReference type="STRING" id="390242.SAMN04488024_103348"/>
<evidence type="ECO:0000313" key="1">
    <source>
        <dbReference type="EMBL" id="SDC91953.1"/>
    </source>
</evidence>
<dbReference type="RefSeq" id="WP_167356571.1">
    <property type="nucleotide sequence ID" value="NZ_FMZH01000003.1"/>
</dbReference>
<dbReference type="Pfam" id="PF16407">
    <property type="entry name" value="PKD_2"/>
    <property type="match status" value="1"/>
</dbReference>
<dbReference type="InterPro" id="IPR032183">
    <property type="entry name" value="PKD-like"/>
</dbReference>
<reference evidence="2" key="1">
    <citation type="submission" date="2016-10" db="EMBL/GenBank/DDBJ databases">
        <authorList>
            <person name="Varghese N."/>
            <person name="Submissions S."/>
        </authorList>
    </citation>
    <scope>NUCLEOTIDE SEQUENCE [LARGE SCALE GENOMIC DNA]</scope>
    <source>
        <strain evidence="2">DSM 18609</strain>
    </source>
</reference>
<proteinExistence type="predicted"/>
<dbReference type="EMBL" id="FMZH01000003">
    <property type="protein sequence ID" value="SDC91953.1"/>
    <property type="molecule type" value="Genomic_DNA"/>
</dbReference>